<keyword evidence="2" id="KW-1133">Transmembrane helix</keyword>
<feature type="compositionally biased region" description="Low complexity" evidence="1">
    <location>
        <begin position="375"/>
        <end position="387"/>
    </location>
</feature>
<dbReference type="VEuPathDB" id="TriTrypDB:TcBrA4_0170650"/>
<proteinExistence type="predicted"/>
<feature type="compositionally biased region" description="Basic and acidic residues" evidence="1">
    <location>
        <begin position="324"/>
        <end position="341"/>
    </location>
</feature>
<reference evidence="4 5" key="1">
    <citation type="journal article" date="2018" name="Microb. Genom.">
        <title>Expanding an expanded genome: long-read sequencing of Trypanosoma cruzi.</title>
        <authorList>
            <person name="Berna L."/>
            <person name="Rodriguez M."/>
            <person name="Chiribao M.L."/>
            <person name="Parodi-Talice A."/>
            <person name="Pita S."/>
            <person name="Rijo G."/>
            <person name="Alvarez-Valin F."/>
            <person name="Robello C."/>
        </authorList>
    </citation>
    <scope>NUCLEOTIDE SEQUENCE [LARGE SCALE GENOMIC DNA]</scope>
    <source>
        <strain evidence="4 5">TCC</strain>
    </source>
</reference>
<dbReference type="VEuPathDB" id="TriTrypDB:TcCLB.510627.60"/>
<name>A0A2V2X332_TRYCR</name>
<gene>
    <name evidence="4" type="ORF">C3747_36g358</name>
</gene>
<dbReference type="VEuPathDB" id="TriTrypDB:TcBrA4_0173650"/>
<evidence type="ECO:0000313" key="4">
    <source>
        <dbReference type="EMBL" id="PWV14399.1"/>
    </source>
</evidence>
<comment type="caution">
    <text evidence="4">The sequence shown here is derived from an EMBL/GenBank/DDBJ whole genome shotgun (WGS) entry which is preliminary data.</text>
</comment>
<feature type="chain" id="PRO_5015977276" evidence="3">
    <location>
        <begin position="28"/>
        <end position="480"/>
    </location>
</feature>
<dbReference type="VEuPathDB" id="TriTrypDB:ECC02_009682"/>
<dbReference type="VEuPathDB" id="TriTrypDB:TCDM_13341"/>
<keyword evidence="2" id="KW-0472">Membrane</keyword>
<feature type="compositionally biased region" description="Polar residues" evidence="1">
    <location>
        <begin position="442"/>
        <end position="452"/>
    </location>
</feature>
<dbReference type="VEuPathDB" id="TriTrypDB:TCSYLVIO_006712"/>
<accession>A0A2V2X332</accession>
<feature type="compositionally biased region" description="Polar residues" evidence="1">
    <location>
        <begin position="257"/>
        <end position="267"/>
    </location>
</feature>
<dbReference type="VEuPathDB" id="TriTrypDB:TCSYLVIO_000940"/>
<feature type="compositionally biased region" description="Basic and acidic residues" evidence="1">
    <location>
        <begin position="301"/>
        <end position="312"/>
    </location>
</feature>
<dbReference type="VEuPathDB" id="TriTrypDB:C4B63_215g13"/>
<dbReference type="VEuPathDB" id="TriTrypDB:TcCLB.508939.30"/>
<protein>
    <submittedName>
        <fullName evidence="4">Mucin-associated surface protein (MASP)</fullName>
    </submittedName>
</protein>
<feature type="compositionally biased region" description="Basic and acidic residues" evidence="1">
    <location>
        <begin position="359"/>
        <end position="371"/>
    </location>
</feature>
<feature type="compositionally biased region" description="Polar residues" evidence="1">
    <location>
        <begin position="149"/>
        <end position="163"/>
    </location>
</feature>
<dbReference type="AlphaFoldDB" id="A0A2V2X332"/>
<feature type="compositionally biased region" description="Basic and acidic residues" evidence="1">
    <location>
        <begin position="198"/>
        <end position="245"/>
    </location>
</feature>
<organism evidence="4 5">
    <name type="scientific">Trypanosoma cruzi</name>
    <dbReference type="NCBI Taxonomy" id="5693"/>
    <lineage>
        <taxon>Eukaryota</taxon>
        <taxon>Discoba</taxon>
        <taxon>Euglenozoa</taxon>
        <taxon>Kinetoplastea</taxon>
        <taxon>Metakinetoplastina</taxon>
        <taxon>Trypanosomatida</taxon>
        <taxon>Trypanosomatidae</taxon>
        <taxon>Trypanosoma</taxon>
        <taxon>Schizotrypanum</taxon>
    </lineage>
</organism>
<dbReference type="VEuPathDB" id="TriTrypDB:TcYC6_0162500"/>
<dbReference type="VEuPathDB" id="TriTrypDB:Tc_MARK_3968"/>
<feature type="transmembrane region" description="Helical" evidence="2">
    <location>
        <begin position="461"/>
        <end position="479"/>
    </location>
</feature>
<dbReference type="VEuPathDB" id="TriTrypDB:TcCL_ESM07002"/>
<dbReference type="VEuPathDB" id="TriTrypDB:C3747_36g358"/>
<dbReference type="VEuPathDB" id="TriTrypDB:TcG_12001"/>
<keyword evidence="2" id="KW-0812">Transmembrane</keyword>
<dbReference type="VEuPathDB" id="TriTrypDB:BCY84_07371"/>
<dbReference type="EMBL" id="PRFC01000036">
    <property type="protein sequence ID" value="PWV14399.1"/>
    <property type="molecule type" value="Genomic_DNA"/>
</dbReference>
<evidence type="ECO:0000256" key="2">
    <source>
        <dbReference type="SAM" id="Phobius"/>
    </source>
</evidence>
<keyword evidence="3" id="KW-0732">Signal</keyword>
<dbReference type="VEuPathDB" id="TriTrypDB:TcCLB.506667.120"/>
<evidence type="ECO:0000256" key="3">
    <source>
        <dbReference type="SAM" id="SignalP"/>
    </source>
</evidence>
<feature type="compositionally biased region" description="Basic and acidic residues" evidence="1">
    <location>
        <begin position="389"/>
        <end position="413"/>
    </location>
</feature>
<dbReference type="Proteomes" id="UP000246078">
    <property type="component" value="Unassembled WGS sequence"/>
</dbReference>
<feature type="region of interest" description="Disordered" evidence="1">
    <location>
        <begin position="77"/>
        <end position="452"/>
    </location>
</feature>
<sequence>MAMMMTGRVLLVCALCVLWCGAGGVCARDVDTNALGGCMASGVLGENGSHMPDGCNKTAITVPLRSALPITAIEASTGESVSDSTDIYPDSLSVPPSPPPVTGLPEALKAPKAPQDPPESDVGQTGVGDRLSLVPNDDSSGAGGGFEENGNSNKSGVSASEFSTVVGASRSSIPPEVGGSENKSGAPPNLKLESPETNELRERILVETNKDTQKVSKLEENPESSRKKEKANIRGTSEEAGKNEAGRSGVEAHGPSSVLSADGQLQRQGTTVTMTQPPPPSPEQQTSAVSPSPGVDTPAARSREAGDLEEGRGIPPARKASHNSTDEKRKAPPLRSEKESAAPKPPSADGVLEQNSEDTTTKEAIKMDAHTDGPAATSEQSTSASESGVVKRNESEDGDNAQRPEPKGQHNDPDAVNTKAAPTASEAASYTAKTVPARKNDTVTYGDSDSSTAVSHTTSPLLFLLLLVVACAAAAAVVAA</sequence>
<evidence type="ECO:0000256" key="1">
    <source>
        <dbReference type="SAM" id="MobiDB-lite"/>
    </source>
</evidence>
<evidence type="ECO:0000313" key="5">
    <source>
        <dbReference type="Proteomes" id="UP000246078"/>
    </source>
</evidence>
<feature type="signal peptide" evidence="3">
    <location>
        <begin position="1"/>
        <end position="27"/>
    </location>
</feature>